<dbReference type="Pfam" id="PF00781">
    <property type="entry name" value="DAGK_cat"/>
    <property type="match status" value="1"/>
</dbReference>
<dbReference type="InterPro" id="IPR016064">
    <property type="entry name" value="NAD/diacylglycerol_kinase_sf"/>
</dbReference>
<organism evidence="2">
    <name type="scientific">marine metagenome</name>
    <dbReference type="NCBI Taxonomy" id="408172"/>
    <lineage>
        <taxon>unclassified sequences</taxon>
        <taxon>metagenomes</taxon>
        <taxon>ecological metagenomes</taxon>
    </lineage>
</organism>
<dbReference type="Gene3D" id="3.40.50.10330">
    <property type="entry name" value="Probable inorganic polyphosphate/atp-NAD kinase, domain 1"/>
    <property type="match status" value="1"/>
</dbReference>
<dbReference type="SUPFAM" id="SSF111331">
    <property type="entry name" value="NAD kinase/diacylglycerol kinase-like"/>
    <property type="match status" value="1"/>
</dbReference>
<gene>
    <name evidence="2" type="ORF">METZ01_LOCUS16890</name>
</gene>
<dbReference type="GO" id="GO:0004143">
    <property type="term" value="F:ATP-dependent diacylglycerol kinase activity"/>
    <property type="evidence" value="ECO:0007669"/>
    <property type="project" value="TreeGrafter"/>
</dbReference>
<reference evidence="2" key="1">
    <citation type="submission" date="2018-05" db="EMBL/GenBank/DDBJ databases">
        <authorList>
            <person name="Lanie J.A."/>
            <person name="Ng W.-L."/>
            <person name="Kazmierczak K.M."/>
            <person name="Andrzejewski T.M."/>
            <person name="Davidsen T.M."/>
            <person name="Wayne K.J."/>
            <person name="Tettelin H."/>
            <person name="Glass J.I."/>
            <person name="Rusch D."/>
            <person name="Podicherti R."/>
            <person name="Tsui H.-C.T."/>
            <person name="Winkler M.E."/>
        </authorList>
    </citation>
    <scope>NUCLEOTIDE SEQUENCE</scope>
</reference>
<dbReference type="EMBL" id="UINC01000928">
    <property type="protein sequence ID" value="SUZ64036.1"/>
    <property type="molecule type" value="Genomic_DNA"/>
</dbReference>
<sequence>MTSRRGHASRLARGAAATGTDIVAVLGGDGTLNEAANGLAGTDCALAALPGGSTNVFARTIGLADEPLDATQQLVSAIEADSVESVGLGEVEGRYFLFHCGSGFDAAVVQQVERRSALKRYAGHPLFLWAGFDTWLRHYDRTKPRMAVRHEKGGVDDSYFTVVLNTDPYTYFGSRPLSLAPEATLESGLSVVALRTLSLGTMTGLLTDLFRGKPLEDNDLVHTAHDLTDLVLTGHYPFPHQLDGDYLGSTERLKFSWRPQVLRLVKPLPK</sequence>
<dbReference type="PROSITE" id="PS50146">
    <property type="entry name" value="DAGK"/>
    <property type="match status" value="1"/>
</dbReference>
<dbReference type="PANTHER" id="PTHR12358:SF106">
    <property type="entry name" value="LIPID KINASE YEGS"/>
    <property type="match status" value="1"/>
</dbReference>
<feature type="domain" description="DAGKc" evidence="1">
    <location>
        <begin position="1"/>
        <end position="95"/>
    </location>
</feature>
<dbReference type="AlphaFoldDB" id="A0A381PAN1"/>
<dbReference type="Gene3D" id="2.60.200.40">
    <property type="match status" value="1"/>
</dbReference>
<dbReference type="PANTHER" id="PTHR12358">
    <property type="entry name" value="SPHINGOSINE KINASE"/>
    <property type="match status" value="1"/>
</dbReference>
<accession>A0A381PAN1</accession>
<proteinExistence type="predicted"/>
<dbReference type="InterPro" id="IPR017438">
    <property type="entry name" value="ATP-NAD_kinase_N"/>
</dbReference>
<dbReference type="GO" id="GO:0005886">
    <property type="term" value="C:plasma membrane"/>
    <property type="evidence" value="ECO:0007669"/>
    <property type="project" value="TreeGrafter"/>
</dbReference>
<dbReference type="InterPro" id="IPR001206">
    <property type="entry name" value="Diacylglycerol_kinase_cat_dom"/>
</dbReference>
<evidence type="ECO:0000313" key="2">
    <source>
        <dbReference type="EMBL" id="SUZ64036.1"/>
    </source>
</evidence>
<protein>
    <recommendedName>
        <fullName evidence="1">DAGKc domain-containing protein</fullName>
    </recommendedName>
</protein>
<dbReference type="InterPro" id="IPR050187">
    <property type="entry name" value="Lipid_Phosphate_FormReg"/>
</dbReference>
<evidence type="ECO:0000259" key="1">
    <source>
        <dbReference type="PROSITE" id="PS50146"/>
    </source>
</evidence>
<name>A0A381PAN1_9ZZZZ</name>